<evidence type="ECO:0000313" key="2">
    <source>
        <dbReference type="Proteomes" id="UP000037737"/>
    </source>
</evidence>
<sequence length="69" mass="7735">MASAVVVRDVSYQSLRQVYPDWQFGTRASRKDWICASVIVELLKNAASEMMFPGWNFVRSAVGTCADFA</sequence>
<organism evidence="1 2">
    <name type="scientific">Microbacterium aurantiacum</name>
    <dbReference type="NCBI Taxonomy" id="162393"/>
    <lineage>
        <taxon>Bacteria</taxon>
        <taxon>Bacillati</taxon>
        <taxon>Actinomycetota</taxon>
        <taxon>Actinomycetes</taxon>
        <taxon>Micrococcales</taxon>
        <taxon>Microbacteriaceae</taxon>
        <taxon>Microbacterium</taxon>
    </lineage>
</organism>
<name>A0A0M9VLG9_9MICO</name>
<dbReference type="Proteomes" id="UP000037737">
    <property type="component" value="Unassembled WGS sequence"/>
</dbReference>
<reference evidence="1" key="1">
    <citation type="submission" date="2015-04" db="EMBL/GenBank/DDBJ databases">
        <title>Complete genome sequence of Microbacterium chocolatum SIT 101, a bacterium enantioselectively hydrolyzing mesomeric diesters.</title>
        <authorList>
            <person name="Li X."/>
            <person name="Xu Y."/>
        </authorList>
    </citation>
    <scope>NUCLEOTIDE SEQUENCE [LARGE SCALE GENOMIC DNA]</scope>
    <source>
        <strain evidence="1">SIT 101</strain>
    </source>
</reference>
<keyword evidence="2" id="KW-1185">Reference proteome</keyword>
<protein>
    <submittedName>
        <fullName evidence="1">Uncharacterized protein</fullName>
    </submittedName>
</protein>
<evidence type="ECO:0000313" key="1">
    <source>
        <dbReference type="EMBL" id="KOS11143.1"/>
    </source>
</evidence>
<proteinExistence type="predicted"/>
<dbReference type="AlphaFoldDB" id="A0A0M9VLG9"/>
<gene>
    <name evidence="1" type="ORF">XI38_07780</name>
</gene>
<accession>A0A0M9VLG9</accession>
<dbReference type="EMBL" id="LAVO01000006">
    <property type="protein sequence ID" value="KOS11143.1"/>
    <property type="molecule type" value="Genomic_DNA"/>
</dbReference>
<dbReference type="KEGG" id="mcw:A8L33_07375"/>
<comment type="caution">
    <text evidence="1">The sequence shown here is derived from an EMBL/GenBank/DDBJ whole genome shotgun (WGS) entry which is preliminary data.</text>
</comment>